<organism evidence="7 8">
    <name type="scientific">Allacma fusca</name>
    <dbReference type="NCBI Taxonomy" id="39272"/>
    <lineage>
        <taxon>Eukaryota</taxon>
        <taxon>Metazoa</taxon>
        <taxon>Ecdysozoa</taxon>
        <taxon>Arthropoda</taxon>
        <taxon>Hexapoda</taxon>
        <taxon>Collembola</taxon>
        <taxon>Symphypleona</taxon>
        <taxon>Sminthuridae</taxon>
        <taxon>Allacma</taxon>
    </lineage>
</organism>
<dbReference type="PANTHER" id="PTHR20899:SF1">
    <property type="entry name" value="PIERCER OF MICROTUBULE WALL 1 PROTEIN"/>
    <property type="match status" value="1"/>
</dbReference>
<dbReference type="InterPro" id="IPR026507">
    <property type="entry name" value="PIRC1/2"/>
</dbReference>
<dbReference type="EMBL" id="CAJVCH010566463">
    <property type="protein sequence ID" value="CAG7832690.1"/>
    <property type="molecule type" value="Genomic_DNA"/>
</dbReference>
<evidence type="ECO:0000256" key="5">
    <source>
        <dbReference type="ARBA" id="ARBA00023273"/>
    </source>
</evidence>
<name>A0A8J2LEN5_9HEXA</name>
<dbReference type="Pfam" id="PF14892">
    <property type="entry name" value="PIRC1_2"/>
    <property type="match status" value="1"/>
</dbReference>
<protein>
    <submittedName>
        <fullName evidence="7">Uncharacterized protein</fullName>
    </submittedName>
</protein>
<gene>
    <name evidence="7" type="ORF">AFUS01_LOCUS42367</name>
</gene>
<keyword evidence="4" id="KW-0206">Cytoskeleton</keyword>
<reference evidence="7" key="1">
    <citation type="submission" date="2021-06" db="EMBL/GenBank/DDBJ databases">
        <authorList>
            <person name="Hodson N. C."/>
            <person name="Mongue J. A."/>
            <person name="Jaron S. K."/>
        </authorList>
    </citation>
    <scope>NUCLEOTIDE SEQUENCE</scope>
</reference>
<dbReference type="Proteomes" id="UP000708208">
    <property type="component" value="Unassembled WGS sequence"/>
</dbReference>
<dbReference type="OrthoDB" id="546383at2759"/>
<evidence type="ECO:0000256" key="2">
    <source>
        <dbReference type="ARBA" id="ARBA00004245"/>
    </source>
</evidence>
<comment type="similarity">
    <text evidence="6">Belongs to the PIERCE1 family.</text>
</comment>
<evidence type="ECO:0000256" key="3">
    <source>
        <dbReference type="ARBA" id="ARBA00022490"/>
    </source>
</evidence>
<sequence>MAEGWNPSTGFAWGCTPPVGWVPYPQEIPRRHPLLDAVGRIDDPCARPSYNAPEYNPTPKFKPPREGYPNNLCNLSQYKHDGPEAVNDQVLANINVASGTQQAISLQVQPCSNVCTVRTEPPSVEDCCKDARELDTLKAKVNEVIGPHEEIEVGMRKWAQCQSVCQPRIPAYPCKGVISCPSRGWLDLDEKIKAASAASMNSSEDDNPLTGREFTEGKRTCDLYPIAENLPNRFNNPEWFKGYGCEKPAHPFYLTTGVDYGRFPPTAHTMTQVFFPRNNKFTSHLGKTGMFRNRSLNLASGHNYC</sequence>
<evidence type="ECO:0000313" key="8">
    <source>
        <dbReference type="Proteomes" id="UP000708208"/>
    </source>
</evidence>
<dbReference type="AlphaFoldDB" id="A0A8J2LEN5"/>
<accession>A0A8J2LEN5</accession>
<evidence type="ECO:0000256" key="1">
    <source>
        <dbReference type="ARBA" id="ARBA00004138"/>
    </source>
</evidence>
<evidence type="ECO:0000256" key="4">
    <source>
        <dbReference type="ARBA" id="ARBA00023212"/>
    </source>
</evidence>
<evidence type="ECO:0000313" key="7">
    <source>
        <dbReference type="EMBL" id="CAG7832690.1"/>
    </source>
</evidence>
<keyword evidence="3" id="KW-0963">Cytoplasm</keyword>
<keyword evidence="8" id="KW-1185">Reference proteome</keyword>
<comment type="caution">
    <text evidence="7">The sequence shown here is derived from an EMBL/GenBank/DDBJ whole genome shotgun (WGS) entry which is preliminary data.</text>
</comment>
<proteinExistence type="inferred from homology"/>
<dbReference type="GO" id="GO:0035082">
    <property type="term" value="P:axoneme assembly"/>
    <property type="evidence" value="ECO:0007669"/>
    <property type="project" value="InterPro"/>
</dbReference>
<comment type="subcellular location">
    <subcellularLocation>
        <location evidence="1">Cell projection</location>
        <location evidence="1">Cilium</location>
    </subcellularLocation>
    <subcellularLocation>
        <location evidence="2">Cytoplasm</location>
        <location evidence="2">Cytoskeleton</location>
    </subcellularLocation>
</comment>
<keyword evidence="5" id="KW-0966">Cell projection</keyword>
<dbReference type="GO" id="GO:0005879">
    <property type="term" value="C:axonemal microtubule"/>
    <property type="evidence" value="ECO:0007669"/>
    <property type="project" value="InterPro"/>
</dbReference>
<dbReference type="PANTHER" id="PTHR20899">
    <property type="entry name" value="PIERCE HOMOLOG"/>
    <property type="match status" value="1"/>
</dbReference>
<evidence type="ECO:0000256" key="6">
    <source>
        <dbReference type="ARBA" id="ARBA00038014"/>
    </source>
</evidence>